<protein>
    <submittedName>
        <fullName evidence="2">Uncharacterized protein</fullName>
    </submittedName>
</protein>
<proteinExistence type="predicted"/>
<evidence type="ECO:0000256" key="1">
    <source>
        <dbReference type="SAM" id="SignalP"/>
    </source>
</evidence>
<keyword evidence="3" id="KW-1185">Reference proteome</keyword>
<dbReference type="EMBL" id="JAGHKO010000024">
    <property type="protein sequence ID" value="MBO9205417.1"/>
    <property type="molecule type" value="Genomic_DNA"/>
</dbReference>
<reference evidence="2 3" key="1">
    <citation type="submission" date="2021-03" db="EMBL/GenBank/DDBJ databases">
        <title>Assistant Professor.</title>
        <authorList>
            <person name="Huq M.A."/>
        </authorList>
    </citation>
    <scope>NUCLEOTIDE SEQUENCE [LARGE SCALE GENOMIC DNA]</scope>
    <source>
        <strain evidence="2 3">MAH-29</strain>
    </source>
</reference>
<evidence type="ECO:0000313" key="3">
    <source>
        <dbReference type="Proteomes" id="UP000677244"/>
    </source>
</evidence>
<organism evidence="2 3">
    <name type="scientific">Niastella soli</name>
    <dbReference type="NCBI Taxonomy" id="2821487"/>
    <lineage>
        <taxon>Bacteria</taxon>
        <taxon>Pseudomonadati</taxon>
        <taxon>Bacteroidota</taxon>
        <taxon>Chitinophagia</taxon>
        <taxon>Chitinophagales</taxon>
        <taxon>Chitinophagaceae</taxon>
        <taxon>Niastella</taxon>
    </lineage>
</organism>
<dbReference type="RefSeq" id="WP_209144963.1">
    <property type="nucleotide sequence ID" value="NZ_JAGHKO010000024.1"/>
</dbReference>
<feature type="signal peptide" evidence="1">
    <location>
        <begin position="1"/>
        <end position="22"/>
    </location>
</feature>
<feature type="chain" id="PRO_5047487174" evidence="1">
    <location>
        <begin position="23"/>
        <end position="186"/>
    </location>
</feature>
<sequence>MQKRLLLFSAIIILAASLSAFCQHTASTQFKFIDSLFTKEQYQVELLDLRKKGPAEVRSTGSVQVNRTANVVTFSTPDKNLKFLESLKVDLQNEIILYMDDTLPFLDEYDAPATSSYGEWHGFTWLKSSSYTAENDVIVIDKQTIKSIQVDFGKVKNNNKILVHINYKEQDHGHTKVQNNIACYLN</sequence>
<dbReference type="Proteomes" id="UP000677244">
    <property type="component" value="Unassembled WGS sequence"/>
</dbReference>
<accession>A0ABS3Z5I1</accession>
<name>A0ABS3Z5I1_9BACT</name>
<comment type="caution">
    <text evidence="2">The sequence shown here is derived from an EMBL/GenBank/DDBJ whole genome shotgun (WGS) entry which is preliminary data.</text>
</comment>
<evidence type="ECO:0000313" key="2">
    <source>
        <dbReference type="EMBL" id="MBO9205417.1"/>
    </source>
</evidence>
<keyword evidence="1" id="KW-0732">Signal</keyword>
<gene>
    <name evidence="2" type="ORF">J7I42_34325</name>
</gene>